<evidence type="ECO:0000256" key="1">
    <source>
        <dbReference type="SAM" id="MobiDB-lite"/>
    </source>
</evidence>
<evidence type="ECO:0000313" key="4">
    <source>
        <dbReference type="Proteomes" id="UP000460718"/>
    </source>
</evidence>
<feature type="region of interest" description="Disordered" evidence="1">
    <location>
        <begin position="1"/>
        <end position="73"/>
    </location>
</feature>
<reference evidence="4 5" key="1">
    <citation type="submission" date="2018-09" db="EMBL/GenBank/DDBJ databases">
        <title>Genomic investigation of the strawberry pathogen Phytophthora fragariae indicates pathogenicity is determined by transcriptional variation in three key races.</title>
        <authorList>
            <person name="Adams T.M."/>
            <person name="Armitage A.D."/>
            <person name="Sobczyk M.K."/>
            <person name="Bates H.J."/>
            <person name="Dunwell J.M."/>
            <person name="Nellist C.F."/>
            <person name="Harrison R.J."/>
        </authorList>
    </citation>
    <scope>NUCLEOTIDE SEQUENCE [LARGE SCALE GENOMIC DNA]</scope>
    <source>
        <strain evidence="3 5">NOV-77</strain>
        <strain evidence="2 4">SCRP245</strain>
    </source>
</reference>
<accession>A0A6A3MKQ1</accession>
<evidence type="ECO:0000313" key="3">
    <source>
        <dbReference type="EMBL" id="KAE9349676.1"/>
    </source>
</evidence>
<dbReference type="EMBL" id="QXFY01000274">
    <property type="protein sequence ID" value="KAE9349676.1"/>
    <property type="molecule type" value="Genomic_DNA"/>
</dbReference>
<comment type="caution">
    <text evidence="2">The sequence shown here is derived from an EMBL/GenBank/DDBJ whole genome shotgun (WGS) entry which is preliminary data.</text>
</comment>
<sequence>MTGRPDSRRQISSRESDGIDVDGFRSAAVSPWNNVTPATTPMQPHRPRQQQPALDEHKNQQPHRPVPPIIPRKVSIGPIRPVKVPWLVRDRDSFQPNIPIVPKSPPKPEQSLPKHTTKIAKTGWSRAGRLSAKPVLEAYQDLVKQTKAMELESADHAEKRKMDVAAYRMGLANISDEMASRQKELIRFHTFKNEVDIFQQHLVPFIFDIRSEHERQVNSSVYRHFNRMRAIQDMGIPIYSLGDYLFEESDRIITARTKNTLYRRVRRRSAAHFIDTELIPRPERRRCSVVLSPSFKSE</sequence>
<gene>
    <name evidence="3" type="ORF">PF008_g6791</name>
    <name evidence="2" type="ORF">PF011_g1147</name>
</gene>
<protein>
    <submittedName>
        <fullName evidence="2">Uncharacterized protein</fullName>
    </submittedName>
</protein>
<organism evidence="2 4">
    <name type="scientific">Phytophthora fragariae</name>
    <dbReference type="NCBI Taxonomy" id="53985"/>
    <lineage>
        <taxon>Eukaryota</taxon>
        <taxon>Sar</taxon>
        <taxon>Stramenopiles</taxon>
        <taxon>Oomycota</taxon>
        <taxon>Peronosporomycetes</taxon>
        <taxon>Peronosporales</taxon>
        <taxon>Peronosporaceae</taxon>
        <taxon>Phytophthora</taxon>
    </lineage>
</organism>
<feature type="compositionally biased region" description="Polar residues" evidence="1">
    <location>
        <begin position="31"/>
        <end position="40"/>
    </location>
</feature>
<evidence type="ECO:0000313" key="5">
    <source>
        <dbReference type="Proteomes" id="UP000486351"/>
    </source>
</evidence>
<name>A0A6A3MKQ1_9STRA</name>
<evidence type="ECO:0000313" key="2">
    <source>
        <dbReference type="EMBL" id="KAE9029304.1"/>
    </source>
</evidence>
<dbReference type="Proteomes" id="UP000486351">
    <property type="component" value="Unassembled WGS sequence"/>
</dbReference>
<dbReference type="EMBL" id="QXFW01000030">
    <property type="protein sequence ID" value="KAE9029304.1"/>
    <property type="molecule type" value="Genomic_DNA"/>
</dbReference>
<dbReference type="Proteomes" id="UP000460718">
    <property type="component" value="Unassembled WGS sequence"/>
</dbReference>
<dbReference type="AlphaFoldDB" id="A0A6A3MKQ1"/>
<proteinExistence type="predicted"/>
<feature type="compositionally biased region" description="Basic and acidic residues" evidence="1">
    <location>
        <begin position="1"/>
        <end position="17"/>
    </location>
</feature>